<protein>
    <submittedName>
        <fullName evidence="3">Uncharacterized protein</fullName>
    </submittedName>
</protein>
<evidence type="ECO:0000313" key="3">
    <source>
        <dbReference type="EMBL" id="THC93647.1"/>
    </source>
</evidence>
<evidence type="ECO:0000256" key="1">
    <source>
        <dbReference type="SAM" id="MobiDB-lite"/>
    </source>
</evidence>
<comment type="caution">
    <text evidence="3">The sequence shown here is derived from an EMBL/GenBank/DDBJ whole genome shotgun (WGS) entry which is preliminary data.</text>
</comment>
<proteinExistence type="predicted"/>
<evidence type="ECO:0000256" key="2">
    <source>
        <dbReference type="SAM" id="SignalP"/>
    </source>
</evidence>
<name>A0A4S3JGN1_9EURO</name>
<dbReference type="VEuPathDB" id="FungiDB:EYZ11_006859"/>
<reference evidence="3 4" key="1">
    <citation type="submission" date="2019-03" db="EMBL/GenBank/DDBJ databases">
        <title>The genome sequence of a newly discovered highly antifungal drug resistant Aspergillus species, Aspergillus tanneri NIH 1004.</title>
        <authorList>
            <person name="Mounaud S."/>
            <person name="Singh I."/>
            <person name="Joardar V."/>
            <person name="Pakala S."/>
            <person name="Pakala S."/>
            <person name="Venepally P."/>
            <person name="Hoover J."/>
            <person name="Nierman W."/>
            <person name="Chung J."/>
            <person name="Losada L."/>
        </authorList>
    </citation>
    <scope>NUCLEOTIDE SEQUENCE [LARGE SCALE GENOMIC DNA]</scope>
    <source>
        <strain evidence="3 4">NIH1004</strain>
    </source>
</reference>
<organism evidence="3 4">
    <name type="scientific">Aspergillus tanneri</name>
    <dbReference type="NCBI Taxonomy" id="1220188"/>
    <lineage>
        <taxon>Eukaryota</taxon>
        <taxon>Fungi</taxon>
        <taxon>Dikarya</taxon>
        <taxon>Ascomycota</taxon>
        <taxon>Pezizomycotina</taxon>
        <taxon>Eurotiomycetes</taxon>
        <taxon>Eurotiomycetidae</taxon>
        <taxon>Eurotiales</taxon>
        <taxon>Aspergillaceae</taxon>
        <taxon>Aspergillus</taxon>
        <taxon>Aspergillus subgen. Circumdati</taxon>
    </lineage>
</organism>
<accession>A0A4S3JGN1</accession>
<dbReference type="AlphaFoldDB" id="A0A4S3JGN1"/>
<sequence length="140" mass="15351">MRVVLAALLPSLVAAVTFMAWSRFLVSQPSTTNSVEGRPQRPPASEVDCVPSKPDRTARVSSYDRGSRFMGGRPRVHGLKRMHIVTGLGATLWKNEIGMDLFIREIEGPSSRMNTSESAGQPGVLANPKDFPSPYYNTTM</sequence>
<dbReference type="EMBL" id="SOSA01000252">
    <property type="protein sequence ID" value="THC93647.1"/>
    <property type="molecule type" value="Genomic_DNA"/>
</dbReference>
<feature type="chain" id="PRO_5020490747" evidence="2">
    <location>
        <begin position="16"/>
        <end position="140"/>
    </location>
</feature>
<feature type="region of interest" description="Disordered" evidence="1">
    <location>
        <begin position="111"/>
        <end position="140"/>
    </location>
</feature>
<feature type="region of interest" description="Disordered" evidence="1">
    <location>
        <begin position="30"/>
        <end position="69"/>
    </location>
</feature>
<dbReference type="Proteomes" id="UP000308092">
    <property type="component" value="Unassembled WGS sequence"/>
</dbReference>
<feature type="signal peptide" evidence="2">
    <location>
        <begin position="1"/>
        <end position="15"/>
    </location>
</feature>
<keyword evidence="4" id="KW-1185">Reference proteome</keyword>
<keyword evidence="2" id="KW-0732">Signal</keyword>
<evidence type="ECO:0000313" key="4">
    <source>
        <dbReference type="Proteomes" id="UP000308092"/>
    </source>
</evidence>
<gene>
    <name evidence="3" type="ORF">EYZ11_006859</name>
</gene>